<dbReference type="RefSeq" id="WP_224159398.1">
    <property type="nucleotide sequence ID" value="NZ_JAIRBS010000001.1"/>
</dbReference>
<keyword evidence="2" id="KW-0812">Transmembrane</keyword>
<proteinExistence type="predicted"/>
<name>A0ABS7VCW7_9GAMM</name>
<gene>
    <name evidence="3" type="ORF">LA374_12285</name>
</gene>
<reference evidence="3 4" key="1">
    <citation type="submission" date="2021-09" db="EMBL/GenBank/DDBJ databases">
        <title>Aeromonas schubertii isolated from Asian sea bass.</title>
        <authorList>
            <person name="Pinpimai K."/>
        </authorList>
    </citation>
    <scope>NUCLEOTIDE SEQUENCE [LARGE SCALE GENOMIC DNA]</scope>
    <source>
        <strain evidence="3 4">CHULA2021a</strain>
    </source>
</reference>
<dbReference type="EMBL" id="JAIRBT010000015">
    <property type="protein sequence ID" value="MBZ6066975.1"/>
    <property type="molecule type" value="Genomic_DNA"/>
</dbReference>
<keyword evidence="2" id="KW-0472">Membrane</keyword>
<accession>A0ABS7VCW7</accession>
<feature type="transmembrane region" description="Helical" evidence="2">
    <location>
        <begin position="34"/>
        <end position="55"/>
    </location>
</feature>
<keyword evidence="4" id="KW-1185">Reference proteome</keyword>
<feature type="region of interest" description="Disordered" evidence="1">
    <location>
        <begin position="1"/>
        <end position="20"/>
    </location>
</feature>
<organism evidence="3 4">
    <name type="scientific">Aeromonas schubertii</name>
    <dbReference type="NCBI Taxonomy" id="652"/>
    <lineage>
        <taxon>Bacteria</taxon>
        <taxon>Pseudomonadati</taxon>
        <taxon>Pseudomonadota</taxon>
        <taxon>Gammaproteobacteria</taxon>
        <taxon>Aeromonadales</taxon>
        <taxon>Aeromonadaceae</taxon>
        <taxon>Aeromonas</taxon>
    </lineage>
</organism>
<keyword evidence="2" id="KW-1133">Transmembrane helix</keyword>
<evidence type="ECO:0000313" key="4">
    <source>
        <dbReference type="Proteomes" id="UP000774958"/>
    </source>
</evidence>
<dbReference type="Proteomes" id="UP000774958">
    <property type="component" value="Unassembled WGS sequence"/>
</dbReference>
<comment type="caution">
    <text evidence="3">The sequence shown here is derived from an EMBL/GenBank/DDBJ whole genome shotgun (WGS) entry which is preliminary data.</text>
</comment>
<protein>
    <submittedName>
        <fullName evidence="3">Uncharacterized protein</fullName>
    </submittedName>
</protein>
<evidence type="ECO:0000256" key="1">
    <source>
        <dbReference type="SAM" id="MobiDB-lite"/>
    </source>
</evidence>
<evidence type="ECO:0000256" key="2">
    <source>
        <dbReference type="SAM" id="Phobius"/>
    </source>
</evidence>
<sequence length="237" mass="25998">MAKKSKRRNGNPISAPRPQPIVTKPASFGAAKKFWLWLGASGFLLAAAGASFDYINGELQLSYSQALGSAYELVMTNTGPSDRVIEKFRVKPPLGQQVMYKITQDIYANVENGKVVLPGGQDTYVPAAEFKELDGQTIPAKSQVKFRLPPLSDRSWLEPEAALVQIEYSSVPKNGMLSVIEEILSTVSLKQPSTTADFLVLHNYWTPVNSGILKDAISQVCRENSSVAKFEVCRSRS</sequence>
<evidence type="ECO:0000313" key="3">
    <source>
        <dbReference type="EMBL" id="MBZ6066975.1"/>
    </source>
</evidence>